<gene>
    <name evidence="1" type="ORF">RSO01_77240</name>
</gene>
<organism evidence="1 2">
    <name type="scientific">Reyranella soli</name>
    <dbReference type="NCBI Taxonomy" id="1230389"/>
    <lineage>
        <taxon>Bacteria</taxon>
        <taxon>Pseudomonadati</taxon>
        <taxon>Pseudomonadota</taxon>
        <taxon>Alphaproteobacteria</taxon>
        <taxon>Hyphomicrobiales</taxon>
        <taxon>Reyranellaceae</taxon>
        <taxon>Reyranella</taxon>
    </lineage>
</organism>
<evidence type="ECO:0000313" key="1">
    <source>
        <dbReference type="EMBL" id="GEP60558.1"/>
    </source>
</evidence>
<accession>A0A512NNP8</accession>
<proteinExistence type="predicted"/>
<keyword evidence="2" id="KW-1185">Reference proteome</keyword>
<evidence type="ECO:0000313" key="2">
    <source>
        <dbReference type="Proteomes" id="UP000321058"/>
    </source>
</evidence>
<sequence>MIASDYEKLIRIAQLCTASPTPIDFASRLDAISKRCVHNAFHYELVEYGRVTKNSALVASTNARIAELEALIAKYD</sequence>
<name>A0A512NNP8_9HYPH</name>
<dbReference type="Proteomes" id="UP000321058">
    <property type="component" value="Unassembled WGS sequence"/>
</dbReference>
<reference evidence="1 2" key="1">
    <citation type="submission" date="2019-07" db="EMBL/GenBank/DDBJ databases">
        <title>Whole genome shotgun sequence of Reyranella soli NBRC 108950.</title>
        <authorList>
            <person name="Hosoyama A."/>
            <person name="Uohara A."/>
            <person name="Ohji S."/>
            <person name="Ichikawa N."/>
        </authorList>
    </citation>
    <scope>NUCLEOTIDE SEQUENCE [LARGE SCALE GENOMIC DNA]</scope>
    <source>
        <strain evidence="1 2">NBRC 108950</strain>
    </source>
</reference>
<comment type="caution">
    <text evidence="1">The sequence shown here is derived from an EMBL/GenBank/DDBJ whole genome shotgun (WGS) entry which is preliminary data.</text>
</comment>
<dbReference type="AlphaFoldDB" id="A0A512NNP8"/>
<protein>
    <submittedName>
        <fullName evidence="1">Uncharacterized protein</fullName>
    </submittedName>
</protein>
<dbReference type="EMBL" id="BKAJ01000169">
    <property type="protein sequence ID" value="GEP60558.1"/>
    <property type="molecule type" value="Genomic_DNA"/>
</dbReference>